<dbReference type="AlphaFoldDB" id="A0A1F6DSB8"/>
<sequence length="382" mass="38857">MERFKLYLGTAVAFAFLVLLMIITDQASISPAPVLNAPTASSTLSVVPALTLPAITLPSIEFTATAATVSSTAVPVAPKPARAPVPVPVAIPLPTPVQTPPPAPDDNADFDAAASALRSALVNIICYAPAGSGLHSTSGSGIFIDSKGIILTNAHIAQNFLLADRGVSCDIRTGSPAIDRYEAAPIYIPPAWVNANADILTKVKPRGTGEYDFAFLAVTKSANAHTLPASFPSIPLAIMPVASGTPVVIATYGAQFLESSQIQSALFPTIVFGSVKDVFTFATNTIDVLALGGSAAAQEGSSGGGVAGAVGELVGTITTSTIEGTTDTRSLDAITASYIRVAYASETGQALDLLLAEPVTASIAAFAPQLSALEAILTANLP</sequence>
<dbReference type="Gene3D" id="2.40.10.120">
    <property type="match status" value="1"/>
</dbReference>
<dbReference type="SUPFAM" id="SSF50494">
    <property type="entry name" value="Trypsin-like serine proteases"/>
    <property type="match status" value="1"/>
</dbReference>
<evidence type="ECO:0008006" key="3">
    <source>
        <dbReference type="Google" id="ProtNLM"/>
    </source>
</evidence>
<evidence type="ECO:0000313" key="2">
    <source>
        <dbReference type="Proteomes" id="UP000177232"/>
    </source>
</evidence>
<dbReference type="InterPro" id="IPR009003">
    <property type="entry name" value="Peptidase_S1_PA"/>
</dbReference>
<reference evidence="1 2" key="1">
    <citation type="journal article" date="2016" name="Nat. Commun.">
        <title>Thousands of microbial genomes shed light on interconnected biogeochemical processes in an aquifer system.</title>
        <authorList>
            <person name="Anantharaman K."/>
            <person name="Brown C.T."/>
            <person name="Hug L.A."/>
            <person name="Sharon I."/>
            <person name="Castelle C.J."/>
            <person name="Probst A.J."/>
            <person name="Thomas B.C."/>
            <person name="Singh A."/>
            <person name="Wilkins M.J."/>
            <person name="Karaoz U."/>
            <person name="Brodie E.L."/>
            <person name="Williams K.H."/>
            <person name="Hubbard S.S."/>
            <person name="Banfield J.F."/>
        </authorList>
    </citation>
    <scope>NUCLEOTIDE SEQUENCE [LARGE SCALE GENOMIC DNA]</scope>
</reference>
<dbReference type="Proteomes" id="UP000177232">
    <property type="component" value="Unassembled WGS sequence"/>
</dbReference>
<dbReference type="STRING" id="1798496.A3C94_02355"/>
<accession>A0A1F6DSB8</accession>
<organism evidence="1 2">
    <name type="scientific">Candidatus Kaiserbacteria bacterium RIFCSPHIGHO2_02_FULL_55_17</name>
    <dbReference type="NCBI Taxonomy" id="1798496"/>
    <lineage>
        <taxon>Bacteria</taxon>
        <taxon>Candidatus Kaiseribacteriota</taxon>
    </lineage>
</organism>
<proteinExistence type="predicted"/>
<comment type="caution">
    <text evidence="1">The sequence shown here is derived from an EMBL/GenBank/DDBJ whole genome shotgun (WGS) entry which is preliminary data.</text>
</comment>
<dbReference type="EMBL" id="MFLJ01000031">
    <property type="protein sequence ID" value="OGG64180.1"/>
    <property type="molecule type" value="Genomic_DNA"/>
</dbReference>
<name>A0A1F6DSB8_9BACT</name>
<dbReference type="Pfam" id="PF13365">
    <property type="entry name" value="Trypsin_2"/>
    <property type="match status" value="1"/>
</dbReference>
<protein>
    <recommendedName>
        <fullName evidence="3">Serine protease</fullName>
    </recommendedName>
</protein>
<gene>
    <name evidence="1" type="ORF">A3C94_02355</name>
</gene>
<evidence type="ECO:0000313" key="1">
    <source>
        <dbReference type="EMBL" id="OGG64180.1"/>
    </source>
</evidence>